<dbReference type="InterPro" id="IPR005123">
    <property type="entry name" value="Oxoglu/Fe-dep_dioxygenase_dom"/>
</dbReference>
<dbReference type="Proteomes" id="UP001206925">
    <property type="component" value="Unassembled WGS sequence"/>
</dbReference>
<evidence type="ECO:0000256" key="2">
    <source>
        <dbReference type="ARBA" id="ARBA00022723"/>
    </source>
</evidence>
<evidence type="ECO:0000259" key="6">
    <source>
        <dbReference type="PROSITE" id="PS51471"/>
    </source>
</evidence>
<dbReference type="FunFam" id="2.60.120.330:FF:000001">
    <property type="entry name" value="Protein SRG1"/>
    <property type="match status" value="1"/>
</dbReference>
<dbReference type="InterPro" id="IPR044861">
    <property type="entry name" value="IPNS-like_FE2OG_OXY"/>
</dbReference>
<evidence type="ECO:0000256" key="5">
    <source>
        <dbReference type="RuleBase" id="RU003682"/>
    </source>
</evidence>
<keyword evidence="4 5" id="KW-0408">Iron</keyword>
<dbReference type="GO" id="GO:0046872">
    <property type="term" value="F:metal ion binding"/>
    <property type="evidence" value="ECO:0007669"/>
    <property type="project" value="UniProtKB-KW"/>
</dbReference>
<gene>
    <name evidence="7" type="ORF">M8C21_027086</name>
</gene>
<evidence type="ECO:0000256" key="3">
    <source>
        <dbReference type="ARBA" id="ARBA00023002"/>
    </source>
</evidence>
<dbReference type="PROSITE" id="PS51471">
    <property type="entry name" value="FE2OG_OXY"/>
    <property type="match status" value="1"/>
</dbReference>
<dbReference type="InterPro" id="IPR026992">
    <property type="entry name" value="DIOX_N"/>
</dbReference>
<organism evidence="7 8">
    <name type="scientific">Ambrosia artemisiifolia</name>
    <name type="common">Common ragweed</name>
    <dbReference type="NCBI Taxonomy" id="4212"/>
    <lineage>
        <taxon>Eukaryota</taxon>
        <taxon>Viridiplantae</taxon>
        <taxon>Streptophyta</taxon>
        <taxon>Embryophyta</taxon>
        <taxon>Tracheophyta</taxon>
        <taxon>Spermatophyta</taxon>
        <taxon>Magnoliopsida</taxon>
        <taxon>eudicotyledons</taxon>
        <taxon>Gunneridae</taxon>
        <taxon>Pentapetalae</taxon>
        <taxon>asterids</taxon>
        <taxon>campanulids</taxon>
        <taxon>Asterales</taxon>
        <taxon>Asteraceae</taxon>
        <taxon>Asteroideae</taxon>
        <taxon>Heliantheae alliance</taxon>
        <taxon>Heliantheae</taxon>
        <taxon>Ambrosia</taxon>
    </lineage>
</organism>
<dbReference type="Pfam" id="PF03171">
    <property type="entry name" value="2OG-FeII_Oxy"/>
    <property type="match status" value="1"/>
</dbReference>
<feature type="domain" description="Fe2OG dioxygenase" evidence="6">
    <location>
        <begin position="206"/>
        <end position="306"/>
    </location>
</feature>
<comment type="caution">
    <text evidence="7">The sequence shown here is derived from an EMBL/GenBank/DDBJ whole genome shotgun (WGS) entry which is preliminary data.</text>
</comment>
<sequence>MEPKGNGFGASLLVPSVQELAKEQLIKVPSRYVRDDQEPQITPKLSSTLHEVPVIDMERLSIEGLHDNELKRLHIACKEWGFFQMINHGISCSLLEKVKVETQEFFKLPIEEKKKFWQTKDDVEGFGQAFIVSEEQKLDWADMFFLTTLPRHSRKPHLFPNLPLPLREALDEYSMELKKIAIQTLFYIAKALKMETKDMMVLFNEGMQSMRINYYPPCPQPEQVIGLTQHSDADGITFLLELNEVEGLQIKKDGIWIPIKPLPDAFIVNIGDILEIVTNGQYKSIEHRAVVNSKKERLSIATFLNPKLDCEIGPAPSLITSETPPKYTRVTVVDFFKNLFSTELKRKSNLVQYYI</sequence>
<dbReference type="InterPro" id="IPR050295">
    <property type="entry name" value="Plant_2OG-oxidoreductases"/>
</dbReference>
<keyword evidence="3 5" id="KW-0560">Oxidoreductase</keyword>
<dbReference type="EMBL" id="JAMZMK010000204">
    <property type="protein sequence ID" value="KAI7756993.1"/>
    <property type="molecule type" value="Genomic_DNA"/>
</dbReference>
<dbReference type="InterPro" id="IPR027443">
    <property type="entry name" value="IPNS-like_sf"/>
</dbReference>
<dbReference type="PANTHER" id="PTHR47991">
    <property type="entry name" value="OXOGLUTARATE/IRON-DEPENDENT DIOXYGENASE"/>
    <property type="match status" value="1"/>
</dbReference>
<name>A0AAD5DAF4_AMBAR</name>
<evidence type="ECO:0000313" key="7">
    <source>
        <dbReference type="EMBL" id="KAI7756993.1"/>
    </source>
</evidence>
<dbReference type="Gene3D" id="2.60.120.330">
    <property type="entry name" value="B-lactam Antibiotic, Isopenicillin N Synthase, Chain"/>
    <property type="match status" value="1"/>
</dbReference>
<comment type="similarity">
    <text evidence="1 5">Belongs to the iron/ascorbate-dependent oxidoreductase family.</text>
</comment>
<dbReference type="GO" id="GO:0016705">
    <property type="term" value="F:oxidoreductase activity, acting on paired donors, with incorporation or reduction of molecular oxygen"/>
    <property type="evidence" value="ECO:0007669"/>
    <property type="project" value="UniProtKB-ARBA"/>
</dbReference>
<evidence type="ECO:0000256" key="1">
    <source>
        <dbReference type="ARBA" id="ARBA00008056"/>
    </source>
</evidence>
<dbReference type="SUPFAM" id="SSF51197">
    <property type="entry name" value="Clavaminate synthase-like"/>
    <property type="match status" value="1"/>
</dbReference>
<proteinExistence type="inferred from homology"/>
<reference evidence="7" key="1">
    <citation type="submission" date="2022-06" db="EMBL/GenBank/DDBJ databases">
        <title>Uncovering the hologenomic basis of an extraordinary plant invasion.</title>
        <authorList>
            <person name="Bieker V.C."/>
            <person name="Martin M.D."/>
            <person name="Gilbert T."/>
            <person name="Hodgins K."/>
            <person name="Battlay P."/>
            <person name="Petersen B."/>
            <person name="Wilson J."/>
        </authorList>
    </citation>
    <scope>NUCLEOTIDE SEQUENCE</scope>
    <source>
        <strain evidence="7">AA19_3_7</strain>
        <tissue evidence="7">Leaf</tissue>
    </source>
</reference>
<accession>A0AAD5DAF4</accession>
<evidence type="ECO:0000256" key="4">
    <source>
        <dbReference type="ARBA" id="ARBA00023004"/>
    </source>
</evidence>
<evidence type="ECO:0000313" key="8">
    <source>
        <dbReference type="Proteomes" id="UP001206925"/>
    </source>
</evidence>
<dbReference type="Pfam" id="PF14226">
    <property type="entry name" value="DIOX_N"/>
    <property type="match status" value="1"/>
</dbReference>
<protein>
    <recommendedName>
        <fullName evidence="6">Fe2OG dioxygenase domain-containing protein</fullName>
    </recommendedName>
</protein>
<keyword evidence="2 5" id="KW-0479">Metal-binding</keyword>
<dbReference type="AlphaFoldDB" id="A0AAD5DAF4"/>
<keyword evidence="8" id="KW-1185">Reference proteome</keyword>